<accession>A0A553ZYA8</accession>
<dbReference type="InterPro" id="IPR007597">
    <property type="entry name" value="CheC"/>
</dbReference>
<dbReference type="RefSeq" id="WP_143848876.1">
    <property type="nucleotide sequence ID" value="NZ_VLXZ01000006.1"/>
</dbReference>
<gene>
    <name evidence="4" type="ORF">FN960_11535</name>
</gene>
<dbReference type="Pfam" id="PF04509">
    <property type="entry name" value="CheC"/>
    <property type="match status" value="2"/>
</dbReference>
<keyword evidence="2" id="KW-0378">Hydrolase</keyword>
<dbReference type="PANTHER" id="PTHR43693">
    <property type="entry name" value="PROTEIN PHOSPHATASE CHEZ"/>
    <property type="match status" value="1"/>
</dbReference>
<organism evidence="4 5">
    <name type="scientific">Alkalicoccobacillus porphyridii</name>
    <dbReference type="NCBI Taxonomy" id="2597270"/>
    <lineage>
        <taxon>Bacteria</taxon>
        <taxon>Bacillati</taxon>
        <taxon>Bacillota</taxon>
        <taxon>Bacilli</taxon>
        <taxon>Bacillales</taxon>
        <taxon>Bacillaceae</taxon>
        <taxon>Alkalicoccobacillus</taxon>
    </lineage>
</organism>
<dbReference type="PANTHER" id="PTHR43693:SF1">
    <property type="entry name" value="PROTEIN PHOSPHATASE CHEZ"/>
    <property type="match status" value="1"/>
</dbReference>
<name>A0A553ZYA8_9BACI</name>
<dbReference type="CDD" id="cd17909">
    <property type="entry name" value="CheC_ClassI"/>
    <property type="match status" value="1"/>
</dbReference>
<dbReference type="AlphaFoldDB" id="A0A553ZYA8"/>
<protein>
    <submittedName>
        <fullName evidence="4">Chemotaxis protein CheC</fullName>
    </submittedName>
</protein>
<reference evidence="4 5" key="1">
    <citation type="submission" date="2019-07" db="EMBL/GenBank/DDBJ databases">
        <authorList>
            <person name="Park Y.J."/>
            <person name="Jeong S.E."/>
            <person name="Jung H.S."/>
        </authorList>
    </citation>
    <scope>NUCLEOTIDE SEQUENCE [LARGE SCALE GENOMIC DNA]</scope>
    <source>
        <strain evidence="5">P16(2019)</strain>
    </source>
</reference>
<evidence type="ECO:0000259" key="3">
    <source>
        <dbReference type="Pfam" id="PF04509"/>
    </source>
</evidence>
<evidence type="ECO:0000313" key="5">
    <source>
        <dbReference type="Proteomes" id="UP000318521"/>
    </source>
</evidence>
<evidence type="ECO:0000256" key="1">
    <source>
        <dbReference type="ARBA" id="ARBA00022500"/>
    </source>
</evidence>
<dbReference type="GO" id="GO:0006935">
    <property type="term" value="P:chemotaxis"/>
    <property type="evidence" value="ECO:0007669"/>
    <property type="project" value="UniProtKB-KW"/>
</dbReference>
<evidence type="ECO:0000313" key="4">
    <source>
        <dbReference type="EMBL" id="TSB46429.1"/>
    </source>
</evidence>
<feature type="domain" description="CheC-like protein" evidence="3">
    <location>
        <begin position="118"/>
        <end position="147"/>
    </location>
</feature>
<evidence type="ECO:0000256" key="2">
    <source>
        <dbReference type="ARBA" id="ARBA00022801"/>
    </source>
</evidence>
<feature type="domain" description="CheC-like protein" evidence="3">
    <location>
        <begin position="11"/>
        <end position="44"/>
    </location>
</feature>
<dbReference type="InterPro" id="IPR028976">
    <property type="entry name" value="CheC-like_sf"/>
</dbReference>
<dbReference type="OrthoDB" id="9812187at2"/>
<dbReference type="SUPFAM" id="SSF103039">
    <property type="entry name" value="CheC-like"/>
    <property type="match status" value="1"/>
</dbReference>
<sequence length="212" mass="22762">MEGYRRIHSTHLDVLKEIGNIGAGHAATSLSALLGKTVEMSVPEAAIVPFQELPDRMGGSENEIAAIYARVDGHTPGSVYFFANVCESERFIQSLTGKESVQMGMAKQSDLEYSAYLEAGNIVIGSYLTSFADLTGLQVSCGVPDLSVDMAGAIISHGLSRLVSQGDAAIVIDTHMKIEGWSISRNFGSILLLFDPEAFETLFRSLGVQVDE</sequence>
<proteinExistence type="predicted"/>
<dbReference type="GO" id="GO:0016787">
    <property type="term" value="F:hydrolase activity"/>
    <property type="evidence" value="ECO:0007669"/>
    <property type="project" value="UniProtKB-KW"/>
</dbReference>
<dbReference type="EMBL" id="VLXZ01000006">
    <property type="protein sequence ID" value="TSB46429.1"/>
    <property type="molecule type" value="Genomic_DNA"/>
</dbReference>
<dbReference type="Gene3D" id="3.40.1550.10">
    <property type="entry name" value="CheC-like"/>
    <property type="match status" value="1"/>
</dbReference>
<keyword evidence="5" id="KW-1185">Reference proteome</keyword>
<keyword evidence="1" id="KW-0145">Chemotaxis</keyword>
<comment type="caution">
    <text evidence="4">The sequence shown here is derived from an EMBL/GenBank/DDBJ whole genome shotgun (WGS) entry which is preliminary data.</text>
</comment>
<dbReference type="InterPro" id="IPR050992">
    <property type="entry name" value="CheZ_family_phosphatases"/>
</dbReference>
<dbReference type="Proteomes" id="UP000318521">
    <property type="component" value="Unassembled WGS sequence"/>
</dbReference>